<dbReference type="Proteomes" id="UP000298327">
    <property type="component" value="Unassembled WGS sequence"/>
</dbReference>
<sequence>MKFDDADRAMTHGGYLRRWFGRPWQQCALARDCASGRWFARCASASGLGEQASPAPCAAPYVAKPPASAVMHDCRAVGRGHVVVGCGVVKAVRGRRGFGCAPGPGPGWCGALTAAPL</sequence>
<name>A0A4Y9YA05_9AGAM</name>
<reference evidence="1 2" key="1">
    <citation type="submission" date="2019-02" db="EMBL/GenBank/DDBJ databases">
        <title>Genome sequencing of the rare red list fungi Dentipellis fragilis.</title>
        <authorList>
            <person name="Buettner E."/>
            <person name="Kellner H."/>
        </authorList>
    </citation>
    <scope>NUCLEOTIDE SEQUENCE [LARGE SCALE GENOMIC DNA]</scope>
    <source>
        <strain evidence="1 2">DSM 105465</strain>
    </source>
</reference>
<accession>A0A4Y9YA05</accession>
<keyword evidence="2" id="KW-1185">Reference proteome</keyword>
<dbReference type="AlphaFoldDB" id="A0A4Y9YA05"/>
<dbReference type="EMBL" id="SEOQ01000622">
    <property type="protein sequence ID" value="TFY59396.1"/>
    <property type="molecule type" value="Genomic_DNA"/>
</dbReference>
<gene>
    <name evidence="1" type="ORF">EVG20_g7806</name>
</gene>
<protein>
    <submittedName>
        <fullName evidence="1">Uncharacterized protein</fullName>
    </submittedName>
</protein>
<proteinExistence type="predicted"/>
<organism evidence="1 2">
    <name type="scientific">Dentipellis fragilis</name>
    <dbReference type="NCBI Taxonomy" id="205917"/>
    <lineage>
        <taxon>Eukaryota</taxon>
        <taxon>Fungi</taxon>
        <taxon>Dikarya</taxon>
        <taxon>Basidiomycota</taxon>
        <taxon>Agaricomycotina</taxon>
        <taxon>Agaricomycetes</taxon>
        <taxon>Russulales</taxon>
        <taxon>Hericiaceae</taxon>
        <taxon>Dentipellis</taxon>
    </lineage>
</organism>
<comment type="caution">
    <text evidence="1">The sequence shown here is derived from an EMBL/GenBank/DDBJ whole genome shotgun (WGS) entry which is preliminary data.</text>
</comment>
<evidence type="ECO:0000313" key="2">
    <source>
        <dbReference type="Proteomes" id="UP000298327"/>
    </source>
</evidence>
<evidence type="ECO:0000313" key="1">
    <source>
        <dbReference type="EMBL" id="TFY59396.1"/>
    </source>
</evidence>